<proteinExistence type="predicted"/>
<sequence>MVGFGSNAATPADAGVTHSTEPASNAANAAMILLIMIAPFPIADVANTSPPSRSVQAGMADRRSSAILGVRSVPLGPEAGARGQSAPGRALLGWTRLGSPGIFG</sequence>
<accession>A0A919QZZ9</accession>
<name>A0A919QZZ9_9ACTN</name>
<dbReference type="AlphaFoldDB" id="A0A919QZZ9"/>
<evidence type="ECO:0000256" key="1">
    <source>
        <dbReference type="SAM" id="MobiDB-lite"/>
    </source>
</evidence>
<dbReference type="EMBL" id="BOOU01000019">
    <property type="protein sequence ID" value="GII76463.1"/>
    <property type="molecule type" value="Genomic_DNA"/>
</dbReference>
<dbReference type="Proteomes" id="UP000655287">
    <property type="component" value="Unassembled WGS sequence"/>
</dbReference>
<gene>
    <name evidence="2" type="ORF">Sru01_14450</name>
</gene>
<comment type="caution">
    <text evidence="2">The sequence shown here is derived from an EMBL/GenBank/DDBJ whole genome shotgun (WGS) entry which is preliminary data.</text>
</comment>
<feature type="region of interest" description="Disordered" evidence="1">
    <location>
        <begin position="1"/>
        <end position="20"/>
    </location>
</feature>
<reference evidence="2" key="1">
    <citation type="submission" date="2021-01" db="EMBL/GenBank/DDBJ databases">
        <title>Whole genome shotgun sequence of Sphaerisporangium rufum NBRC 109079.</title>
        <authorList>
            <person name="Komaki H."/>
            <person name="Tamura T."/>
        </authorList>
    </citation>
    <scope>NUCLEOTIDE SEQUENCE</scope>
    <source>
        <strain evidence="2">NBRC 109079</strain>
    </source>
</reference>
<protein>
    <submittedName>
        <fullName evidence="2">Uncharacterized protein</fullName>
    </submittedName>
</protein>
<evidence type="ECO:0000313" key="3">
    <source>
        <dbReference type="Proteomes" id="UP000655287"/>
    </source>
</evidence>
<organism evidence="2 3">
    <name type="scientific">Sphaerisporangium rufum</name>
    <dbReference type="NCBI Taxonomy" id="1381558"/>
    <lineage>
        <taxon>Bacteria</taxon>
        <taxon>Bacillati</taxon>
        <taxon>Actinomycetota</taxon>
        <taxon>Actinomycetes</taxon>
        <taxon>Streptosporangiales</taxon>
        <taxon>Streptosporangiaceae</taxon>
        <taxon>Sphaerisporangium</taxon>
    </lineage>
</organism>
<evidence type="ECO:0000313" key="2">
    <source>
        <dbReference type="EMBL" id="GII76463.1"/>
    </source>
</evidence>
<keyword evidence="3" id="KW-1185">Reference proteome</keyword>